<sequence>MKNFDVTATNGYDMNIGKFISEGVDLFKKDIGGFIVATLLLFVMSLIPFLGVMALGNFYKICRKVDEGQKVQAGDIFDFTDFVTYLKLFLLLFVVCFIIMIPIQLSLLPILFAASASDGQLSDTGAALFAGGMGIWFLLVIVLLFVVAISMYFVQPLISLYRISSVREAFSISWKLARRNFFMIFLFTIVVGIISQLGAIVCGIGLLFTIPLGICIKYASFKNILGSPNQKTV</sequence>
<proteinExistence type="predicted"/>
<dbReference type="RefSeq" id="WP_062698841.1">
    <property type="nucleotide sequence ID" value="NZ_LJOD01000005.1"/>
</dbReference>
<dbReference type="InterPro" id="IPR025098">
    <property type="entry name" value="DUF4013"/>
</dbReference>
<protein>
    <recommendedName>
        <fullName evidence="4">DUF4013 domain-containing protein</fullName>
    </recommendedName>
</protein>
<accession>A0A0N0IWJ8</accession>
<dbReference type="PATRIC" id="fig|253.9.peg.3792"/>
<feature type="transmembrane region" description="Helical" evidence="1">
    <location>
        <begin position="88"/>
        <end position="114"/>
    </location>
</feature>
<feature type="transmembrane region" description="Helical" evidence="1">
    <location>
        <begin position="134"/>
        <end position="160"/>
    </location>
</feature>
<dbReference type="EMBL" id="LJOD01000005">
    <property type="protein sequence ID" value="KPE51461.1"/>
    <property type="molecule type" value="Genomic_DNA"/>
</dbReference>
<keyword evidence="1" id="KW-0472">Membrane</keyword>
<name>A0A0N0IWJ8_CHRID</name>
<organism evidence="2 3">
    <name type="scientific">Chryseobacterium indologenes</name>
    <name type="common">Flavobacterium indologenes</name>
    <dbReference type="NCBI Taxonomy" id="253"/>
    <lineage>
        <taxon>Bacteria</taxon>
        <taxon>Pseudomonadati</taxon>
        <taxon>Bacteroidota</taxon>
        <taxon>Flavobacteriia</taxon>
        <taxon>Flavobacteriales</taxon>
        <taxon>Weeksellaceae</taxon>
        <taxon>Chryseobacterium group</taxon>
        <taxon>Chryseobacterium</taxon>
    </lineage>
</organism>
<keyword evidence="1" id="KW-1133">Transmembrane helix</keyword>
<dbReference type="OrthoDB" id="1274380at2"/>
<evidence type="ECO:0000256" key="1">
    <source>
        <dbReference type="SAM" id="Phobius"/>
    </source>
</evidence>
<dbReference type="Pfam" id="PF13197">
    <property type="entry name" value="DUF4013"/>
    <property type="match status" value="1"/>
</dbReference>
<gene>
    <name evidence="2" type="ORF">AOB46_09985</name>
</gene>
<dbReference type="Proteomes" id="UP000037953">
    <property type="component" value="Unassembled WGS sequence"/>
</dbReference>
<dbReference type="AlphaFoldDB" id="A0A0N0IWJ8"/>
<feature type="transmembrane region" description="Helical" evidence="1">
    <location>
        <begin position="31"/>
        <end position="55"/>
    </location>
</feature>
<evidence type="ECO:0000313" key="3">
    <source>
        <dbReference type="Proteomes" id="UP000037953"/>
    </source>
</evidence>
<reference evidence="3" key="2">
    <citation type="submission" date="2015-09" db="EMBL/GenBank/DDBJ databases">
        <title>Draft genome sequence of a multidrug-resistant Chryseobacterium indologenes isolate from Malaysia.</title>
        <authorList>
            <person name="Yu C.Y."/>
            <person name="Ang G.Y."/>
            <person name="Chan K.-G."/>
        </authorList>
    </citation>
    <scope>NUCLEOTIDE SEQUENCE [LARGE SCALE GENOMIC DNA]</scope>
    <source>
        <strain evidence="3">CI_885</strain>
    </source>
</reference>
<comment type="caution">
    <text evidence="2">The sequence shown here is derived from an EMBL/GenBank/DDBJ whole genome shotgun (WGS) entry which is preliminary data.</text>
</comment>
<evidence type="ECO:0008006" key="4">
    <source>
        <dbReference type="Google" id="ProtNLM"/>
    </source>
</evidence>
<reference evidence="2 3" key="1">
    <citation type="journal article" date="2015" name="Genom Data">
        <title>Draft genome sequence of a multidrug-resistant Chryseobacterium indologenes isolate from Malaysia.</title>
        <authorList>
            <person name="Yu C.Y."/>
            <person name="Ang G.Y."/>
            <person name="Cheng H.J."/>
            <person name="Cheong Y.M."/>
            <person name="Yin W.F."/>
            <person name="Chan K.G."/>
        </authorList>
    </citation>
    <scope>NUCLEOTIDE SEQUENCE [LARGE SCALE GENOMIC DNA]</scope>
    <source>
        <strain evidence="2 3">CI_885</strain>
    </source>
</reference>
<feature type="transmembrane region" description="Helical" evidence="1">
    <location>
        <begin position="181"/>
        <end position="208"/>
    </location>
</feature>
<evidence type="ECO:0000313" key="2">
    <source>
        <dbReference type="EMBL" id="KPE51461.1"/>
    </source>
</evidence>
<keyword evidence="1" id="KW-0812">Transmembrane</keyword>